<feature type="transmembrane region" description="Helical" evidence="14">
    <location>
        <begin position="139"/>
        <end position="162"/>
    </location>
</feature>
<keyword evidence="10 13" id="KW-0675">Receptor</keyword>
<evidence type="ECO:0000256" key="8">
    <source>
        <dbReference type="ARBA" id="ARBA00023136"/>
    </source>
</evidence>
<feature type="transmembrane region" description="Helical" evidence="14">
    <location>
        <begin position="194"/>
        <end position="216"/>
    </location>
</feature>
<dbReference type="PANTHER" id="PTHR26451">
    <property type="entry name" value="G_PROTEIN_RECEP_F1_2 DOMAIN-CONTAINING PROTEIN"/>
    <property type="match status" value="1"/>
</dbReference>
<dbReference type="GO" id="GO:0004984">
    <property type="term" value="F:olfactory receptor activity"/>
    <property type="evidence" value="ECO:0007669"/>
    <property type="project" value="InterPro"/>
</dbReference>
<dbReference type="EMBL" id="WNYA01007190">
    <property type="protein sequence ID" value="KAG8541551.1"/>
    <property type="molecule type" value="Genomic_DNA"/>
</dbReference>
<feature type="transmembrane region" description="Helical" evidence="14">
    <location>
        <begin position="20"/>
        <end position="45"/>
    </location>
</feature>
<feature type="transmembrane region" description="Helical" evidence="14">
    <location>
        <begin position="57"/>
        <end position="76"/>
    </location>
</feature>
<dbReference type="InterPro" id="IPR017452">
    <property type="entry name" value="GPCR_Rhodpsn_7TM"/>
</dbReference>
<keyword evidence="6 14" id="KW-1133">Transmembrane helix</keyword>
<evidence type="ECO:0000256" key="3">
    <source>
        <dbReference type="ARBA" id="ARBA00022606"/>
    </source>
</evidence>
<keyword evidence="3 14" id="KW-0716">Sensory transduction</keyword>
<comment type="similarity">
    <text evidence="13">Belongs to the G-protein coupled receptor 1 family.</text>
</comment>
<evidence type="ECO:0000256" key="7">
    <source>
        <dbReference type="ARBA" id="ARBA00023040"/>
    </source>
</evidence>
<dbReference type="GO" id="GO:0005549">
    <property type="term" value="F:odorant binding"/>
    <property type="evidence" value="ECO:0007669"/>
    <property type="project" value="TreeGrafter"/>
</dbReference>
<evidence type="ECO:0000256" key="10">
    <source>
        <dbReference type="ARBA" id="ARBA00023170"/>
    </source>
</evidence>
<dbReference type="InterPro" id="IPR000276">
    <property type="entry name" value="GPCR_Rhodpsn"/>
</dbReference>
<evidence type="ECO:0000256" key="1">
    <source>
        <dbReference type="ARBA" id="ARBA00004651"/>
    </source>
</evidence>
<comment type="caution">
    <text evidence="16">The sequence shown here is derived from an EMBL/GenBank/DDBJ whole genome shotgun (WGS) entry which is preliminary data.</text>
</comment>
<keyword evidence="4 13" id="KW-0812">Transmembrane</keyword>
<reference evidence="16" key="1">
    <citation type="thesis" date="2020" institute="ProQuest LLC" country="789 East Eisenhower Parkway, Ann Arbor, MI, USA">
        <title>Comparative Genomics and Chromosome Evolution.</title>
        <authorList>
            <person name="Mudd A.B."/>
        </authorList>
    </citation>
    <scope>NUCLEOTIDE SEQUENCE</scope>
    <source>
        <strain evidence="16">237g6f4</strain>
        <tissue evidence="16">Blood</tissue>
    </source>
</reference>
<dbReference type="AlphaFoldDB" id="A0AAV6Z532"/>
<dbReference type="InterPro" id="IPR052921">
    <property type="entry name" value="GPCR1_Superfamily_Member"/>
</dbReference>
<keyword evidence="2 14" id="KW-1003">Cell membrane</keyword>
<evidence type="ECO:0000256" key="5">
    <source>
        <dbReference type="ARBA" id="ARBA00022725"/>
    </source>
</evidence>
<accession>A0AAV6Z532</accession>
<keyword evidence="7 13" id="KW-0297">G-protein coupled receptor</keyword>
<proteinExistence type="inferred from homology"/>
<dbReference type="PRINTS" id="PR00245">
    <property type="entry name" value="OLFACTORYR"/>
</dbReference>
<keyword evidence="5 14" id="KW-0552">Olfaction</keyword>
<dbReference type="PROSITE" id="PS50262">
    <property type="entry name" value="G_PROTEIN_RECEP_F1_2"/>
    <property type="match status" value="1"/>
</dbReference>
<dbReference type="PROSITE" id="PS00237">
    <property type="entry name" value="G_PROTEIN_RECEP_F1_1"/>
    <property type="match status" value="1"/>
</dbReference>
<dbReference type="Pfam" id="PF13853">
    <property type="entry name" value="7tm_4"/>
    <property type="match status" value="1"/>
</dbReference>
<evidence type="ECO:0000256" key="4">
    <source>
        <dbReference type="ARBA" id="ARBA00022692"/>
    </source>
</evidence>
<dbReference type="FunFam" id="1.20.1070.10:FF:000024">
    <property type="entry name" value="Olfactory receptor"/>
    <property type="match status" value="1"/>
</dbReference>
<dbReference type="SUPFAM" id="SSF81321">
    <property type="entry name" value="Family A G protein-coupled receptor-like"/>
    <property type="match status" value="1"/>
</dbReference>
<feature type="transmembrane region" description="Helical" evidence="14">
    <location>
        <begin position="237"/>
        <end position="257"/>
    </location>
</feature>
<gene>
    <name evidence="16" type="ORF">GDO81_028728</name>
</gene>
<feature type="transmembrane region" description="Helical" evidence="14">
    <location>
        <begin position="96"/>
        <end position="118"/>
    </location>
</feature>
<protein>
    <recommendedName>
        <fullName evidence="14">Olfactory receptor</fullName>
    </recommendedName>
</protein>
<keyword evidence="17" id="KW-1185">Reference proteome</keyword>
<keyword evidence="12 13" id="KW-0807">Transducer</keyword>
<evidence type="ECO:0000256" key="11">
    <source>
        <dbReference type="ARBA" id="ARBA00023180"/>
    </source>
</evidence>
<evidence type="ECO:0000256" key="14">
    <source>
        <dbReference type="RuleBase" id="RU363047"/>
    </source>
</evidence>
<name>A0AAV6Z532_ENGPU</name>
<dbReference type="GO" id="GO:0005886">
    <property type="term" value="C:plasma membrane"/>
    <property type="evidence" value="ECO:0007669"/>
    <property type="project" value="UniProtKB-SubCell"/>
</dbReference>
<evidence type="ECO:0000256" key="9">
    <source>
        <dbReference type="ARBA" id="ARBA00023157"/>
    </source>
</evidence>
<keyword evidence="8 14" id="KW-0472">Membrane</keyword>
<evidence type="ECO:0000256" key="13">
    <source>
        <dbReference type="RuleBase" id="RU000688"/>
    </source>
</evidence>
<evidence type="ECO:0000313" key="17">
    <source>
        <dbReference type="Proteomes" id="UP000824782"/>
    </source>
</evidence>
<evidence type="ECO:0000256" key="12">
    <source>
        <dbReference type="ARBA" id="ARBA00023224"/>
    </source>
</evidence>
<dbReference type="Proteomes" id="UP000824782">
    <property type="component" value="Unassembled WGS sequence"/>
</dbReference>
<evidence type="ECO:0000259" key="15">
    <source>
        <dbReference type="PROSITE" id="PS50262"/>
    </source>
</evidence>
<keyword evidence="11" id="KW-0325">Glycoprotein</keyword>
<feature type="domain" description="G-protein coupled receptors family 1 profile" evidence="15">
    <location>
        <begin position="39"/>
        <end position="289"/>
    </location>
</feature>
<evidence type="ECO:0000256" key="2">
    <source>
        <dbReference type="ARBA" id="ARBA00022475"/>
    </source>
</evidence>
<evidence type="ECO:0000256" key="6">
    <source>
        <dbReference type="ARBA" id="ARBA00022989"/>
    </source>
</evidence>
<dbReference type="GO" id="GO:0004930">
    <property type="term" value="F:G protein-coupled receptor activity"/>
    <property type="evidence" value="ECO:0007669"/>
    <property type="project" value="UniProtKB-KW"/>
</dbReference>
<feature type="transmembrane region" description="Helical" evidence="14">
    <location>
        <begin position="269"/>
        <end position="291"/>
    </location>
</feature>
<comment type="subcellular location">
    <subcellularLocation>
        <location evidence="1 14">Cell membrane</location>
        <topology evidence="1 14">Multi-pass membrane protein</topology>
    </subcellularLocation>
</comment>
<keyword evidence="9" id="KW-1015">Disulfide bond</keyword>
<organism evidence="16 17">
    <name type="scientific">Engystomops pustulosus</name>
    <name type="common">Tungara frog</name>
    <name type="synonym">Physalaemus pustulosus</name>
    <dbReference type="NCBI Taxonomy" id="76066"/>
    <lineage>
        <taxon>Eukaryota</taxon>
        <taxon>Metazoa</taxon>
        <taxon>Chordata</taxon>
        <taxon>Craniata</taxon>
        <taxon>Vertebrata</taxon>
        <taxon>Euteleostomi</taxon>
        <taxon>Amphibia</taxon>
        <taxon>Batrachia</taxon>
        <taxon>Anura</taxon>
        <taxon>Neobatrachia</taxon>
        <taxon>Hyloidea</taxon>
        <taxon>Leptodactylidae</taxon>
        <taxon>Leiuperinae</taxon>
        <taxon>Engystomops</taxon>
    </lineage>
</organism>
<dbReference type="InterPro" id="IPR000725">
    <property type="entry name" value="Olfact_rcpt"/>
</dbReference>
<dbReference type="PRINTS" id="PR00237">
    <property type="entry name" value="GPCRRHODOPSN"/>
</dbReference>
<dbReference type="Gene3D" id="1.20.1070.10">
    <property type="entry name" value="Rhodopsin 7-helix transmembrane proteins"/>
    <property type="match status" value="1"/>
</dbReference>
<dbReference type="PANTHER" id="PTHR26451:SF982">
    <property type="entry name" value="OLFACTORY RECEPTOR"/>
    <property type="match status" value="1"/>
</dbReference>
<evidence type="ECO:0000313" key="16">
    <source>
        <dbReference type="EMBL" id="KAG8541551.1"/>
    </source>
</evidence>
<sequence length="311" mass="35156">MENITFTPSVLMLNFGELTSLKYLYCILVLIGYILIVILNGMVIITVAQHKSLQEPMYIFISVLCINALYGSSAFYPSLLVNLLRNIQSISYPACLIQIFCIHSYGVCEISILACMAYDRYVSICNPLRYNKIMNSSTVFKLVLVSWLYPIIIIGGVVGLTARLPLCDNNILKFYCDNWSVVRLSCVDTTINNIYGLGITAVGLGLIPLMIFYSYIKILRACIKSSVEVKEKALQTCTPHLITLTNFLIDTLFEILIHRFAPAKLPYELRVIMSLQFLVVPPILNPLIYGLKMKEIKKKVKELMLAKPRTI</sequence>